<dbReference type="AlphaFoldDB" id="A0A7W6W986"/>
<organism evidence="3 4">
    <name type="scientific">Roseospira visakhapatnamensis</name>
    <dbReference type="NCBI Taxonomy" id="390880"/>
    <lineage>
        <taxon>Bacteria</taxon>
        <taxon>Pseudomonadati</taxon>
        <taxon>Pseudomonadota</taxon>
        <taxon>Alphaproteobacteria</taxon>
        <taxon>Rhodospirillales</taxon>
        <taxon>Rhodospirillaceae</taxon>
        <taxon>Roseospira</taxon>
    </lineage>
</organism>
<dbReference type="Proteomes" id="UP000554286">
    <property type="component" value="Unassembled WGS sequence"/>
</dbReference>
<evidence type="ECO:0000256" key="1">
    <source>
        <dbReference type="SAM" id="MobiDB-lite"/>
    </source>
</evidence>
<dbReference type="PANTHER" id="PTHR33371:SF4">
    <property type="entry name" value="INTERMEMBRANE PHOSPHOLIPID TRANSPORT SYSTEM BINDING PROTEIN MLAD"/>
    <property type="match status" value="1"/>
</dbReference>
<keyword evidence="4" id="KW-1185">Reference proteome</keyword>
<dbReference type="RefSeq" id="WP_184043247.1">
    <property type="nucleotide sequence ID" value="NZ_JACIGK010000007.1"/>
</dbReference>
<accession>A0A7W6W986</accession>
<dbReference type="PANTHER" id="PTHR33371">
    <property type="entry name" value="INTERMEMBRANE PHOSPHOLIPID TRANSPORT SYSTEM BINDING PROTEIN MLAD-RELATED"/>
    <property type="match status" value="1"/>
</dbReference>
<dbReference type="InterPro" id="IPR003399">
    <property type="entry name" value="Mce/MlaD"/>
</dbReference>
<proteinExistence type="predicted"/>
<reference evidence="3 4" key="1">
    <citation type="submission" date="2020-08" db="EMBL/GenBank/DDBJ databases">
        <title>Genome sequencing of Purple Non-Sulfur Bacteria from various extreme environments.</title>
        <authorList>
            <person name="Mayer M."/>
        </authorList>
    </citation>
    <scope>NUCLEOTIDE SEQUENCE [LARGE SCALE GENOMIC DNA]</scope>
    <source>
        <strain evidence="3 4">JA131</strain>
    </source>
</reference>
<feature type="region of interest" description="Disordered" evidence="1">
    <location>
        <begin position="144"/>
        <end position="232"/>
    </location>
</feature>
<sequence length="232" mass="23633">MGRNPIETIMGALVLLVAAVFLAFAYTTADLRQVRGYALTAEFLRAGGLDTGGDVRIAGIPVGTVIGQRLDPETYEAVVEMSILDSVQLPVDTRAAITSDGLLGGTYVKLVPGQASETLEPGDSIRHTNDYQSLEDLVGEIIFLATQPPPPPGAHGGPSGPSGSGPGPGPDPTGGLLDPSGILLGAPGAPREPSEDAAEPPEAPPLEPPQDPVDAPEDTAEPPEAPSLDGPT</sequence>
<feature type="domain" description="Mce/MlaD" evidence="2">
    <location>
        <begin position="35"/>
        <end position="113"/>
    </location>
</feature>
<feature type="compositionally biased region" description="Pro residues" evidence="1">
    <location>
        <begin position="201"/>
        <end position="211"/>
    </location>
</feature>
<gene>
    <name evidence="3" type="ORF">GGD89_001246</name>
</gene>
<dbReference type="EMBL" id="JACIGK010000007">
    <property type="protein sequence ID" value="MBB4265624.1"/>
    <property type="molecule type" value="Genomic_DNA"/>
</dbReference>
<comment type="caution">
    <text evidence="3">The sequence shown here is derived from an EMBL/GenBank/DDBJ whole genome shotgun (WGS) entry which is preliminary data.</text>
</comment>
<protein>
    <submittedName>
        <fullName evidence="3">Phospholipid/cholesterol/gamma-HCH transport system substrate-binding protein</fullName>
    </submittedName>
</protein>
<dbReference type="InterPro" id="IPR052336">
    <property type="entry name" value="MlaD_Phospholipid_Transporter"/>
</dbReference>
<dbReference type="Pfam" id="PF02470">
    <property type="entry name" value="MlaD"/>
    <property type="match status" value="1"/>
</dbReference>
<evidence type="ECO:0000313" key="4">
    <source>
        <dbReference type="Proteomes" id="UP000554286"/>
    </source>
</evidence>
<feature type="compositionally biased region" description="Gly residues" evidence="1">
    <location>
        <begin position="154"/>
        <end position="166"/>
    </location>
</feature>
<evidence type="ECO:0000259" key="2">
    <source>
        <dbReference type="Pfam" id="PF02470"/>
    </source>
</evidence>
<evidence type="ECO:0000313" key="3">
    <source>
        <dbReference type="EMBL" id="MBB4265624.1"/>
    </source>
</evidence>
<name>A0A7W6W986_9PROT</name>